<sequence>MNPSTLLALGAALLALVAVTALYVRSPTTGIALLLTARLWPGSEHATLTSQLPIGLTVLDLLVLCAMAAAVVRLLRNPLQARPVLLALGLVLLLITVSFVTGAAHYGARIAGNEMRTSFAHVFGLALYAVTLPPTARMLRRIGAVWVVAAYAESLMAVHWWSQFGIGSTRIQLISDGLTIESRALSAPEALLIAQAAVLLLCADRLGRRRFFLLAAPLLLVTVLLQHRTVWLAAAVMVGGWLLLYLGRGRRALPLVGVALIGVSVALATALGLLGGAGGDLAASASDSRTLMWRATGWLGLLDSFERAGDWLTGLPFGTGFARMVDGGLVTVSPHNYYLHLLLRTGVLGLSAFLFLYAAALADGRGGSRTARAVQLLAYGQLMFAMTYSFTAEQGLVIGLLIAHALNARRRIPPTGVPPRQARPSHTPTIARNSVPLV</sequence>
<feature type="transmembrane region" description="Helical" evidence="2">
    <location>
        <begin position="337"/>
        <end position="361"/>
    </location>
</feature>
<evidence type="ECO:0000313" key="3">
    <source>
        <dbReference type="EMBL" id="MBO0517238.1"/>
    </source>
</evidence>
<reference evidence="3" key="1">
    <citation type="submission" date="2021-03" db="EMBL/GenBank/DDBJ databases">
        <title>Streptomyces poriferae sp. nov., a novel marine sponge-derived Actinobacteria species with anti-MRSA activity.</title>
        <authorList>
            <person name="Sandoval-Powers M."/>
            <person name="Kralova S."/>
            <person name="Nguyen G.-S."/>
            <person name="Fawwal D."/>
            <person name="Degnes K."/>
            <person name="Klinkenberg G."/>
            <person name="Sletta H."/>
            <person name="Wentzel A."/>
            <person name="Liles M.R."/>
        </authorList>
    </citation>
    <scope>NUCLEOTIDE SEQUENCE</scope>
    <source>
        <strain evidence="3">DSM 41794</strain>
    </source>
</reference>
<feature type="transmembrane region" description="Helical" evidence="2">
    <location>
        <begin position="382"/>
        <end position="406"/>
    </location>
</feature>
<organism evidence="3 4">
    <name type="scientific">Streptomyces beijiangensis</name>
    <dbReference type="NCBI Taxonomy" id="163361"/>
    <lineage>
        <taxon>Bacteria</taxon>
        <taxon>Bacillati</taxon>
        <taxon>Actinomycetota</taxon>
        <taxon>Actinomycetes</taxon>
        <taxon>Kitasatosporales</taxon>
        <taxon>Streptomycetaceae</taxon>
        <taxon>Streptomyces</taxon>
    </lineage>
</organism>
<accession>A0A939FFY6</accession>
<feature type="transmembrane region" description="Helical" evidence="2">
    <location>
        <begin position="118"/>
        <end position="136"/>
    </location>
</feature>
<dbReference type="EMBL" id="JAFLRJ010000548">
    <property type="protein sequence ID" value="MBO0517238.1"/>
    <property type="molecule type" value="Genomic_DNA"/>
</dbReference>
<keyword evidence="4" id="KW-1185">Reference proteome</keyword>
<name>A0A939FFY6_9ACTN</name>
<dbReference type="GO" id="GO:0016874">
    <property type="term" value="F:ligase activity"/>
    <property type="evidence" value="ECO:0007669"/>
    <property type="project" value="UniProtKB-KW"/>
</dbReference>
<proteinExistence type="predicted"/>
<protein>
    <submittedName>
        <fullName evidence="3">O-antigen ligase family protein</fullName>
    </submittedName>
</protein>
<evidence type="ECO:0000313" key="4">
    <source>
        <dbReference type="Proteomes" id="UP000664167"/>
    </source>
</evidence>
<evidence type="ECO:0000256" key="1">
    <source>
        <dbReference type="SAM" id="MobiDB-lite"/>
    </source>
</evidence>
<gene>
    <name evidence="3" type="ORF">J0695_36580</name>
</gene>
<feature type="transmembrane region" description="Helical" evidence="2">
    <location>
        <begin position="231"/>
        <end position="247"/>
    </location>
</feature>
<comment type="caution">
    <text evidence="3">The sequence shown here is derived from an EMBL/GenBank/DDBJ whole genome shotgun (WGS) entry which is preliminary data.</text>
</comment>
<keyword evidence="3" id="KW-0436">Ligase</keyword>
<keyword evidence="2" id="KW-0812">Transmembrane</keyword>
<feature type="transmembrane region" description="Helical" evidence="2">
    <location>
        <begin position="254"/>
        <end position="274"/>
    </location>
</feature>
<keyword evidence="2" id="KW-1133">Transmembrane helix</keyword>
<dbReference type="RefSeq" id="WP_206969075.1">
    <property type="nucleotide sequence ID" value="NZ_BAAAJJ010000003.1"/>
</dbReference>
<dbReference type="Proteomes" id="UP000664167">
    <property type="component" value="Unassembled WGS sequence"/>
</dbReference>
<feature type="transmembrane region" description="Helical" evidence="2">
    <location>
        <begin position="210"/>
        <end position="225"/>
    </location>
</feature>
<evidence type="ECO:0000256" key="2">
    <source>
        <dbReference type="SAM" id="Phobius"/>
    </source>
</evidence>
<feature type="region of interest" description="Disordered" evidence="1">
    <location>
        <begin position="413"/>
        <end position="438"/>
    </location>
</feature>
<feature type="transmembrane region" description="Helical" evidence="2">
    <location>
        <begin position="84"/>
        <end position="106"/>
    </location>
</feature>
<dbReference type="AlphaFoldDB" id="A0A939FFY6"/>
<keyword evidence="2" id="KW-0472">Membrane</keyword>
<feature type="transmembrane region" description="Helical" evidence="2">
    <location>
        <begin position="52"/>
        <end position="72"/>
    </location>
</feature>